<evidence type="ECO:0000313" key="2">
    <source>
        <dbReference type="EMBL" id="RSM90447.1"/>
    </source>
</evidence>
<feature type="transmembrane region" description="Helical" evidence="1">
    <location>
        <begin position="180"/>
        <end position="197"/>
    </location>
</feature>
<protein>
    <submittedName>
        <fullName evidence="2">DUF2029 domain-containing protein</fullName>
    </submittedName>
</protein>
<name>A0A428ZQW4_KIBAR</name>
<proteinExistence type="predicted"/>
<feature type="transmembrane region" description="Helical" evidence="1">
    <location>
        <begin position="81"/>
        <end position="101"/>
    </location>
</feature>
<dbReference type="OrthoDB" id="3867445at2"/>
<feature type="transmembrane region" description="Helical" evidence="1">
    <location>
        <begin position="250"/>
        <end position="275"/>
    </location>
</feature>
<keyword evidence="1" id="KW-0472">Membrane</keyword>
<accession>A0A428ZQW4</accession>
<dbReference type="Proteomes" id="UP000287547">
    <property type="component" value="Unassembled WGS sequence"/>
</dbReference>
<keyword evidence="1" id="KW-1133">Transmembrane helix</keyword>
<sequence>MNGCHFPIGRVFAVGDRGKVLRLDVAIYLVCAAFAIPTAIWSEFYGYRVWGNFASVAYVLGAAHAIWLMTSTGTGWLRSRWVPVGLVGGLGMVVPLIVLVLRRLTGSDWVIKPFQWAAQPEVWVIERSAQLLFDTGTPYVDIAALPRPPEVNDYTPYGPAMTIFGIPRALLSGAITDARIMFALTTIATIALSLKLLGWPKVPVRAAHLAIVSPLTALTFAVAGPDLAIIGLIILSGALAARGKTVWCGVVLAVVVSMKLSALPAVVVIIFYVVTTRAGRTPSIRSGLLRFGTAIIGVTALLNIPVLIVHPGAFVEHVIKFPSGTGMITSPAASPLPGHLIASMGQVGHVVALVLLGLTALALTIWLFVHPPATGSAAMLKAAIGLGAAILMVPASRYGYLVYPLVLWGAAMTFSVAERAASRPAQPRDLNRIPAR</sequence>
<dbReference type="AlphaFoldDB" id="A0A428ZQW4"/>
<feature type="transmembrane region" description="Helical" evidence="1">
    <location>
        <begin position="287"/>
        <end position="308"/>
    </location>
</feature>
<reference evidence="2 3" key="1">
    <citation type="submission" date="2018-05" db="EMBL/GenBank/DDBJ databases">
        <title>Evolution of GPA BGCs.</title>
        <authorList>
            <person name="Waglechner N."/>
            <person name="Wright G.D."/>
        </authorList>
    </citation>
    <scope>NUCLEOTIDE SEQUENCE [LARGE SCALE GENOMIC DNA]</scope>
    <source>
        <strain evidence="2 3">A82846</strain>
    </source>
</reference>
<feature type="transmembrane region" description="Helical" evidence="1">
    <location>
        <begin position="209"/>
        <end position="238"/>
    </location>
</feature>
<feature type="transmembrane region" description="Helical" evidence="1">
    <location>
        <begin position="20"/>
        <end position="41"/>
    </location>
</feature>
<feature type="transmembrane region" description="Helical" evidence="1">
    <location>
        <begin position="376"/>
        <end position="395"/>
    </location>
</feature>
<gene>
    <name evidence="2" type="ORF">DMH04_02955</name>
</gene>
<feature type="transmembrane region" description="Helical" evidence="1">
    <location>
        <begin position="347"/>
        <end position="369"/>
    </location>
</feature>
<dbReference type="EMBL" id="QHKI01000002">
    <property type="protein sequence ID" value="RSM90447.1"/>
    <property type="molecule type" value="Genomic_DNA"/>
</dbReference>
<comment type="caution">
    <text evidence="2">The sequence shown here is derived from an EMBL/GenBank/DDBJ whole genome shotgun (WGS) entry which is preliminary data.</text>
</comment>
<organism evidence="2 3">
    <name type="scientific">Kibdelosporangium aridum</name>
    <dbReference type="NCBI Taxonomy" id="2030"/>
    <lineage>
        <taxon>Bacteria</taxon>
        <taxon>Bacillati</taxon>
        <taxon>Actinomycetota</taxon>
        <taxon>Actinomycetes</taxon>
        <taxon>Pseudonocardiales</taxon>
        <taxon>Pseudonocardiaceae</taxon>
        <taxon>Kibdelosporangium</taxon>
    </lineage>
</organism>
<feature type="transmembrane region" description="Helical" evidence="1">
    <location>
        <begin position="47"/>
        <end position="69"/>
    </location>
</feature>
<evidence type="ECO:0000313" key="3">
    <source>
        <dbReference type="Proteomes" id="UP000287547"/>
    </source>
</evidence>
<keyword evidence="1" id="KW-0812">Transmembrane</keyword>
<evidence type="ECO:0000256" key="1">
    <source>
        <dbReference type="SAM" id="Phobius"/>
    </source>
</evidence>